<organism evidence="2 3">
    <name type="scientific">Quillaja saponaria</name>
    <name type="common">Soap bark tree</name>
    <dbReference type="NCBI Taxonomy" id="32244"/>
    <lineage>
        <taxon>Eukaryota</taxon>
        <taxon>Viridiplantae</taxon>
        <taxon>Streptophyta</taxon>
        <taxon>Embryophyta</taxon>
        <taxon>Tracheophyta</taxon>
        <taxon>Spermatophyta</taxon>
        <taxon>Magnoliopsida</taxon>
        <taxon>eudicotyledons</taxon>
        <taxon>Gunneridae</taxon>
        <taxon>Pentapetalae</taxon>
        <taxon>rosids</taxon>
        <taxon>fabids</taxon>
        <taxon>Fabales</taxon>
        <taxon>Quillajaceae</taxon>
        <taxon>Quillaja</taxon>
    </lineage>
</organism>
<comment type="caution">
    <text evidence="2">The sequence shown here is derived from an EMBL/GenBank/DDBJ whole genome shotgun (WGS) entry which is preliminary data.</text>
</comment>
<gene>
    <name evidence="2" type="ORF">O6P43_006635</name>
</gene>
<dbReference type="Pfam" id="PF02519">
    <property type="entry name" value="Auxin_inducible"/>
    <property type="match status" value="1"/>
</dbReference>
<protein>
    <submittedName>
        <fullName evidence="2">Auxin-responsive family protein</fullName>
    </submittedName>
</protein>
<dbReference type="KEGG" id="qsa:O6P43_006635"/>
<keyword evidence="3" id="KW-1185">Reference proteome</keyword>
<dbReference type="PANTHER" id="PTHR31374:SF19">
    <property type="entry name" value="F8A24.8 PROTEIN"/>
    <property type="match status" value="1"/>
</dbReference>
<evidence type="ECO:0000313" key="2">
    <source>
        <dbReference type="EMBL" id="KAJ7976923.1"/>
    </source>
</evidence>
<dbReference type="AlphaFoldDB" id="A0AAD7Q8M7"/>
<dbReference type="Proteomes" id="UP001163823">
    <property type="component" value="Chromosome 3"/>
</dbReference>
<dbReference type="GO" id="GO:0009733">
    <property type="term" value="P:response to auxin"/>
    <property type="evidence" value="ECO:0007669"/>
    <property type="project" value="InterPro"/>
</dbReference>
<proteinExistence type="inferred from homology"/>
<dbReference type="InterPro" id="IPR003676">
    <property type="entry name" value="SAUR_fam"/>
</dbReference>
<dbReference type="EMBL" id="JARAOO010000003">
    <property type="protein sequence ID" value="KAJ7976923.1"/>
    <property type="molecule type" value="Genomic_DNA"/>
</dbReference>
<accession>A0AAD7Q8M7</accession>
<sequence length="108" mass="12265">MKLKLFARKIQRSLSRLSARRHYNLNDSNEEVGEVVPDDVREGHFAVFAVKGAEMKRFTVELHYLSNPAFLRLLEEAKEEYGFTQTGALAVPCLPGELQKILEGRSTT</sequence>
<evidence type="ECO:0000313" key="3">
    <source>
        <dbReference type="Proteomes" id="UP001163823"/>
    </source>
</evidence>
<dbReference type="PANTHER" id="PTHR31374">
    <property type="entry name" value="AUXIN-INDUCED PROTEIN-LIKE-RELATED"/>
    <property type="match status" value="1"/>
</dbReference>
<name>A0AAD7Q8M7_QUISA</name>
<comment type="similarity">
    <text evidence="1">Belongs to the ARG7 family.</text>
</comment>
<evidence type="ECO:0000256" key="1">
    <source>
        <dbReference type="ARBA" id="ARBA00006974"/>
    </source>
</evidence>
<reference evidence="2" key="1">
    <citation type="journal article" date="2023" name="Science">
        <title>Elucidation of the pathway for biosynthesis of saponin adjuvants from the soapbark tree.</title>
        <authorList>
            <person name="Reed J."/>
            <person name="Orme A."/>
            <person name="El-Demerdash A."/>
            <person name="Owen C."/>
            <person name="Martin L.B.B."/>
            <person name="Misra R.C."/>
            <person name="Kikuchi S."/>
            <person name="Rejzek M."/>
            <person name="Martin A.C."/>
            <person name="Harkess A."/>
            <person name="Leebens-Mack J."/>
            <person name="Louveau T."/>
            <person name="Stephenson M.J."/>
            <person name="Osbourn A."/>
        </authorList>
    </citation>
    <scope>NUCLEOTIDE SEQUENCE</scope>
    <source>
        <strain evidence="2">S10</strain>
    </source>
</reference>